<dbReference type="InterPro" id="IPR013785">
    <property type="entry name" value="Aldolase_TIM"/>
</dbReference>
<dbReference type="PIRSF" id="PIRSF001461">
    <property type="entry name" value="RPE"/>
    <property type="match status" value="1"/>
</dbReference>
<evidence type="ECO:0000256" key="7">
    <source>
        <dbReference type="ARBA" id="ARBA00009541"/>
    </source>
</evidence>
<evidence type="ECO:0000256" key="16">
    <source>
        <dbReference type="PIRSR" id="PIRSR001461-3"/>
    </source>
</evidence>
<dbReference type="Proteomes" id="UP000603453">
    <property type="component" value="Unassembled WGS sequence"/>
</dbReference>
<dbReference type="PROSITE" id="PS01085">
    <property type="entry name" value="RIBUL_P_3_EPIMER_1"/>
    <property type="match status" value="1"/>
</dbReference>
<comment type="cofactor">
    <cofactor evidence="2">
        <name>Mn(2+)</name>
        <dbReference type="ChEBI" id="CHEBI:29035"/>
    </cofactor>
</comment>
<dbReference type="InterPro" id="IPR000056">
    <property type="entry name" value="Ribul_P_3_epim-like"/>
</dbReference>
<dbReference type="InterPro" id="IPR011060">
    <property type="entry name" value="RibuloseP-bd_barrel"/>
</dbReference>
<protein>
    <recommendedName>
        <fullName evidence="9 13">Ribulose-phosphate 3-epimerase</fullName>
        <ecNumber evidence="8 13">5.1.3.1</ecNumber>
    </recommendedName>
</protein>
<organism evidence="17 18">
    <name type="scientific">Mucor saturninus</name>
    <dbReference type="NCBI Taxonomy" id="64648"/>
    <lineage>
        <taxon>Eukaryota</taxon>
        <taxon>Fungi</taxon>
        <taxon>Fungi incertae sedis</taxon>
        <taxon>Mucoromycota</taxon>
        <taxon>Mucoromycotina</taxon>
        <taxon>Mucoromycetes</taxon>
        <taxon>Mucorales</taxon>
        <taxon>Mucorineae</taxon>
        <taxon>Mucoraceae</taxon>
        <taxon>Mucor</taxon>
    </lineage>
</organism>
<sequence length="230" mass="24649">MPVAKIAPSMLSCDFANLAMEAKRMTKNGADWLHLDVMDGHFVPNITLGAPIISAIRPHTEAYFDCHMMVSNPSQWVDDIAKAGGQMYTFHIEATEDPISLIQQIHAAGMQAGVAVKPNTPVEKVMGAVAEQCDMILIMTVEPGFGGQRFMAQCMPKVEALRIKYPNLDIEVDGGLSLDTIDASADAGANVIVAGTGIFKAEKPSEVIDTFKEKVNNAQARFAAAAAVSE</sequence>
<feature type="active site" description="Proton donor" evidence="14">
    <location>
        <position position="173"/>
    </location>
</feature>
<keyword evidence="12 15" id="KW-0170">Cobalt</keyword>
<keyword evidence="15" id="KW-0464">Manganese</keyword>
<dbReference type="UniPathway" id="UPA00115">
    <property type="reaction ID" value="UER00411"/>
</dbReference>
<feature type="binding site" evidence="16">
    <location>
        <position position="9"/>
    </location>
    <ligand>
        <name>substrate</name>
    </ligand>
</feature>
<dbReference type="PROSITE" id="PS01086">
    <property type="entry name" value="RIBUL_P_3_EPIMER_2"/>
    <property type="match status" value="1"/>
</dbReference>
<reference evidence="17" key="1">
    <citation type="submission" date="2020-12" db="EMBL/GenBank/DDBJ databases">
        <title>Metabolic potential, ecology and presence of endohyphal bacteria is reflected in genomic diversity of Mucoromycotina.</title>
        <authorList>
            <person name="Muszewska A."/>
            <person name="Okrasinska A."/>
            <person name="Steczkiewicz K."/>
            <person name="Drgas O."/>
            <person name="Orlowska M."/>
            <person name="Perlinska-Lenart U."/>
            <person name="Aleksandrzak-Piekarczyk T."/>
            <person name="Szatraj K."/>
            <person name="Zielenkiewicz U."/>
            <person name="Pilsyk S."/>
            <person name="Malc E."/>
            <person name="Mieczkowski P."/>
            <person name="Kruszewska J.S."/>
            <person name="Biernat P."/>
            <person name="Pawlowska J."/>
        </authorList>
    </citation>
    <scope>NUCLEOTIDE SEQUENCE</scope>
    <source>
        <strain evidence="17">WA0000017839</strain>
    </source>
</reference>
<feature type="binding site" evidence="15">
    <location>
        <position position="173"/>
    </location>
    <ligand>
        <name>a divalent metal cation</name>
        <dbReference type="ChEBI" id="CHEBI:60240"/>
    </ligand>
</feature>
<dbReference type="GO" id="GO:0005975">
    <property type="term" value="P:carbohydrate metabolic process"/>
    <property type="evidence" value="ECO:0007669"/>
    <property type="project" value="InterPro"/>
</dbReference>
<dbReference type="EC" id="5.1.3.1" evidence="8 13"/>
<evidence type="ECO:0000256" key="3">
    <source>
        <dbReference type="ARBA" id="ARBA00001941"/>
    </source>
</evidence>
<feature type="binding site" evidence="15">
    <location>
        <position position="67"/>
    </location>
    <ligand>
        <name>a divalent metal cation</name>
        <dbReference type="ChEBI" id="CHEBI:60240"/>
    </ligand>
</feature>
<evidence type="ECO:0000256" key="10">
    <source>
        <dbReference type="ARBA" id="ARBA00022723"/>
    </source>
</evidence>
<dbReference type="SUPFAM" id="SSF51366">
    <property type="entry name" value="Ribulose-phoshate binding barrel"/>
    <property type="match status" value="1"/>
</dbReference>
<gene>
    <name evidence="17" type="ORF">INT47_000812</name>
</gene>
<keyword evidence="13" id="KW-0119">Carbohydrate metabolism</keyword>
<evidence type="ECO:0000256" key="2">
    <source>
        <dbReference type="ARBA" id="ARBA00001936"/>
    </source>
</evidence>
<comment type="cofactor">
    <cofactor evidence="4">
        <name>Zn(2+)</name>
        <dbReference type="ChEBI" id="CHEBI:29105"/>
    </cofactor>
</comment>
<dbReference type="HAMAP" id="MF_02227">
    <property type="entry name" value="RPE"/>
    <property type="match status" value="1"/>
</dbReference>
<feature type="binding site" evidence="16">
    <location>
        <position position="67"/>
    </location>
    <ligand>
        <name>substrate</name>
    </ligand>
</feature>
<feature type="binding site" evidence="15">
    <location>
        <position position="34"/>
    </location>
    <ligand>
        <name>a divalent metal cation</name>
        <dbReference type="ChEBI" id="CHEBI:60240"/>
    </ligand>
</feature>
<dbReference type="Gene3D" id="3.20.20.70">
    <property type="entry name" value="Aldolase class I"/>
    <property type="match status" value="1"/>
</dbReference>
<dbReference type="AlphaFoldDB" id="A0A8H7RNC1"/>
<dbReference type="CDD" id="cd00429">
    <property type="entry name" value="RPE"/>
    <property type="match status" value="1"/>
</dbReference>
<dbReference type="EMBL" id="JAEPRD010000001">
    <property type="protein sequence ID" value="KAG2214256.1"/>
    <property type="molecule type" value="Genomic_DNA"/>
</dbReference>
<evidence type="ECO:0000256" key="15">
    <source>
        <dbReference type="PIRSR" id="PIRSR001461-2"/>
    </source>
</evidence>
<accession>A0A8H7RNC1</accession>
<evidence type="ECO:0000256" key="13">
    <source>
        <dbReference type="PIRNR" id="PIRNR001461"/>
    </source>
</evidence>
<dbReference type="GO" id="GO:0046872">
    <property type="term" value="F:metal ion binding"/>
    <property type="evidence" value="ECO:0007669"/>
    <property type="project" value="UniProtKB-KW"/>
</dbReference>
<evidence type="ECO:0000313" key="17">
    <source>
        <dbReference type="EMBL" id="KAG2214256.1"/>
    </source>
</evidence>
<evidence type="ECO:0000256" key="5">
    <source>
        <dbReference type="ARBA" id="ARBA00001954"/>
    </source>
</evidence>
<proteinExistence type="inferred from homology"/>
<comment type="catalytic activity">
    <reaction evidence="1 13">
        <text>D-ribulose 5-phosphate = D-xylulose 5-phosphate</text>
        <dbReference type="Rhea" id="RHEA:13677"/>
        <dbReference type="ChEBI" id="CHEBI:57737"/>
        <dbReference type="ChEBI" id="CHEBI:58121"/>
        <dbReference type="EC" id="5.1.3.1"/>
    </reaction>
</comment>
<evidence type="ECO:0000256" key="14">
    <source>
        <dbReference type="PIRSR" id="PIRSR001461-1"/>
    </source>
</evidence>
<evidence type="ECO:0000256" key="11">
    <source>
        <dbReference type="ARBA" id="ARBA00023235"/>
    </source>
</evidence>
<keyword evidence="11 13" id="KW-0413">Isomerase</keyword>
<feature type="binding site" evidence="15">
    <location>
        <position position="36"/>
    </location>
    <ligand>
        <name>a divalent metal cation</name>
        <dbReference type="ChEBI" id="CHEBI:60240"/>
    </ligand>
</feature>
<comment type="cofactor">
    <cofactor evidence="3">
        <name>Co(2+)</name>
        <dbReference type="ChEBI" id="CHEBI:48828"/>
    </cofactor>
</comment>
<comment type="caution">
    <text evidence="17">The sequence shown here is derived from an EMBL/GenBank/DDBJ whole genome shotgun (WGS) entry which is preliminary data.</text>
</comment>
<evidence type="ECO:0000256" key="4">
    <source>
        <dbReference type="ARBA" id="ARBA00001947"/>
    </source>
</evidence>
<feature type="active site" description="Proton acceptor" evidence="14">
    <location>
        <position position="36"/>
    </location>
</feature>
<dbReference type="PANTHER" id="PTHR11749">
    <property type="entry name" value="RIBULOSE-5-PHOSPHATE-3-EPIMERASE"/>
    <property type="match status" value="1"/>
</dbReference>
<feature type="binding site" evidence="16">
    <location>
        <begin position="195"/>
        <end position="196"/>
    </location>
    <ligand>
        <name>substrate</name>
    </ligand>
</feature>
<comment type="pathway">
    <text evidence="6">Carbohydrate degradation; pentose phosphate pathway; D-xylulose 5-phosphate from D-ribulose 5-phosphate (non-oxidative stage): step 1/1.</text>
</comment>
<dbReference type="GO" id="GO:0006098">
    <property type="term" value="P:pentose-phosphate shunt"/>
    <property type="evidence" value="ECO:0007669"/>
    <property type="project" value="UniProtKB-UniPathway"/>
</dbReference>
<feature type="binding site" evidence="16">
    <location>
        <begin position="144"/>
        <end position="147"/>
    </location>
    <ligand>
        <name>substrate</name>
    </ligand>
</feature>
<name>A0A8H7RNC1_9FUNG</name>
<dbReference type="NCBIfam" id="NF004076">
    <property type="entry name" value="PRK05581.1-4"/>
    <property type="match status" value="1"/>
</dbReference>
<evidence type="ECO:0000256" key="8">
    <source>
        <dbReference type="ARBA" id="ARBA00013188"/>
    </source>
</evidence>
<comment type="similarity">
    <text evidence="7 13">Belongs to the ribulose-phosphate 3-epimerase family.</text>
</comment>
<keyword evidence="10 15" id="KW-0479">Metal-binding</keyword>
<dbReference type="InterPro" id="IPR026019">
    <property type="entry name" value="Ribul_P_3_epim"/>
</dbReference>
<feature type="binding site" evidence="16">
    <location>
        <position position="175"/>
    </location>
    <ligand>
        <name>substrate</name>
    </ligand>
</feature>
<comment type="cofactor">
    <cofactor evidence="15">
        <name>a divalent metal cation</name>
        <dbReference type="ChEBI" id="CHEBI:60240"/>
    </cofactor>
    <text evidence="15">Binds 1 divalent metal cation per subunit.</text>
</comment>
<evidence type="ECO:0000256" key="12">
    <source>
        <dbReference type="ARBA" id="ARBA00023285"/>
    </source>
</evidence>
<comment type="cofactor">
    <cofactor evidence="5">
        <name>Fe(2+)</name>
        <dbReference type="ChEBI" id="CHEBI:29033"/>
    </cofactor>
</comment>
<dbReference type="GO" id="GO:0004750">
    <property type="term" value="F:D-ribulose-phosphate 3-epimerase activity"/>
    <property type="evidence" value="ECO:0007669"/>
    <property type="project" value="UniProtKB-EC"/>
</dbReference>
<dbReference type="FunFam" id="3.20.20.70:FF:000171">
    <property type="entry name" value="Ribulose-phosphate 3-epimerase"/>
    <property type="match status" value="1"/>
</dbReference>
<dbReference type="Pfam" id="PF00834">
    <property type="entry name" value="Ribul_P_3_epim"/>
    <property type="match status" value="1"/>
</dbReference>
<dbReference type="NCBIfam" id="TIGR01163">
    <property type="entry name" value="rpe"/>
    <property type="match status" value="1"/>
</dbReference>
<keyword evidence="15" id="KW-0862">Zinc</keyword>
<dbReference type="OrthoDB" id="1927044at2759"/>
<keyword evidence="18" id="KW-1185">Reference proteome</keyword>
<evidence type="ECO:0000256" key="9">
    <source>
        <dbReference type="ARBA" id="ARBA00013920"/>
    </source>
</evidence>
<evidence type="ECO:0000313" key="18">
    <source>
        <dbReference type="Proteomes" id="UP000603453"/>
    </source>
</evidence>
<evidence type="ECO:0000256" key="1">
    <source>
        <dbReference type="ARBA" id="ARBA00001782"/>
    </source>
</evidence>
<evidence type="ECO:0000256" key="6">
    <source>
        <dbReference type="ARBA" id="ARBA00005016"/>
    </source>
</evidence>